<feature type="region of interest" description="Disordered" evidence="6">
    <location>
        <begin position="29"/>
        <end position="67"/>
    </location>
</feature>
<evidence type="ECO:0000313" key="8">
    <source>
        <dbReference type="EMBL" id="PLT45808.1"/>
    </source>
</evidence>
<feature type="signal peptide" evidence="5">
    <location>
        <begin position="1"/>
        <end position="20"/>
    </location>
</feature>
<dbReference type="PANTHER" id="PTHR45625:SF4">
    <property type="entry name" value="PEPTIDYLPROLYL ISOMERASE DOMAIN AND WD REPEAT-CONTAINING PROTEIN 1"/>
    <property type="match status" value="1"/>
</dbReference>
<accession>A0A2N5N642</accession>
<feature type="domain" description="PPIase cyclophilin-type" evidence="7">
    <location>
        <begin position="85"/>
        <end position="233"/>
    </location>
</feature>
<reference evidence="8 9" key="1">
    <citation type="submission" date="2017-05" db="EMBL/GenBank/DDBJ databases">
        <title>Functional genome analysis of Paenibacillus pasadenensis strain R16: insights on endophytic life style and antifungal activity.</title>
        <authorList>
            <person name="Passera A."/>
            <person name="Marcolungo L."/>
            <person name="Casati P."/>
            <person name="Brasca M."/>
            <person name="Quaglino F."/>
            <person name="Delledonne M."/>
        </authorList>
    </citation>
    <scope>NUCLEOTIDE SEQUENCE [LARGE SCALE GENOMIC DNA]</scope>
    <source>
        <strain evidence="8 9">R16</strain>
    </source>
</reference>
<dbReference type="SUPFAM" id="SSF50891">
    <property type="entry name" value="Cyclophilin-like"/>
    <property type="match status" value="1"/>
</dbReference>
<dbReference type="InterPro" id="IPR044666">
    <property type="entry name" value="Cyclophilin_A-like"/>
</dbReference>
<dbReference type="RefSeq" id="WP_028598360.1">
    <property type="nucleotide sequence ID" value="NZ_BIMM01000004.1"/>
</dbReference>
<feature type="compositionally biased region" description="Low complexity" evidence="6">
    <location>
        <begin position="37"/>
        <end position="59"/>
    </location>
</feature>
<dbReference type="Proteomes" id="UP000234789">
    <property type="component" value="Unassembled WGS sequence"/>
</dbReference>
<dbReference type="GO" id="GO:0003755">
    <property type="term" value="F:peptidyl-prolyl cis-trans isomerase activity"/>
    <property type="evidence" value="ECO:0007669"/>
    <property type="project" value="UniProtKB-UniRule"/>
</dbReference>
<feature type="chain" id="PRO_5039741287" description="Peptidyl-prolyl cis-trans isomerase" evidence="5">
    <location>
        <begin position="21"/>
        <end position="236"/>
    </location>
</feature>
<dbReference type="PROSITE" id="PS50072">
    <property type="entry name" value="CSA_PPIASE_2"/>
    <property type="match status" value="1"/>
</dbReference>
<name>A0A2N5N642_9BACL</name>
<dbReference type="PRINTS" id="PR00153">
    <property type="entry name" value="CSAPPISMRASE"/>
</dbReference>
<comment type="function">
    <text evidence="2 5">PPIases accelerate the folding of proteins. It catalyzes the cis-trans isomerization of proline imidic peptide bonds in oligopeptides.</text>
</comment>
<dbReference type="Gene3D" id="2.40.100.10">
    <property type="entry name" value="Cyclophilin-like"/>
    <property type="match status" value="1"/>
</dbReference>
<evidence type="ECO:0000256" key="3">
    <source>
        <dbReference type="ARBA" id="ARBA00023110"/>
    </source>
</evidence>
<comment type="similarity">
    <text evidence="5">Belongs to the cyclophilin-type PPIase family.</text>
</comment>
<keyword evidence="4 5" id="KW-0413">Isomerase</keyword>
<dbReference type="PROSITE" id="PS51257">
    <property type="entry name" value="PROKAR_LIPOPROTEIN"/>
    <property type="match status" value="1"/>
</dbReference>
<dbReference type="Pfam" id="PF00160">
    <property type="entry name" value="Pro_isomerase"/>
    <property type="match status" value="1"/>
</dbReference>
<keyword evidence="3 5" id="KW-0697">Rotamase</keyword>
<keyword evidence="5" id="KW-0732">Signal</keyword>
<evidence type="ECO:0000256" key="1">
    <source>
        <dbReference type="ARBA" id="ARBA00000971"/>
    </source>
</evidence>
<evidence type="ECO:0000313" key="9">
    <source>
        <dbReference type="Proteomes" id="UP000234789"/>
    </source>
</evidence>
<dbReference type="EMBL" id="NFEZ01000004">
    <property type="protein sequence ID" value="PLT45808.1"/>
    <property type="molecule type" value="Genomic_DNA"/>
</dbReference>
<comment type="caution">
    <text evidence="8">The sequence shown here is derived from an EMBL/GenBank/DDBJ whole genome shotgun (WGS) entry which is preliminary data.</text>
</comment>
<organism evidence="8 9">
    <name type="scientific">Paenibacillus pasadenensis</name>
    <dbReference type="NCBI Taxonomy" id="217090"/>
    <lineage>
        <taxon>Bacteria</taxon>
        <taxon>Bacillati</taxon>
        <taxon>Bacillota</taxon>
        <taxon>Bacilli</taxon>
        <taxon>Bacillales</taxon>
        <taxon>Paenibacillaceae</taxon>
        <taxon>Paenibacillus</taxon>
    </lineage>
</organism>
<dbReference type="AlphaFoldDB" id="A0A2N5N642"/>
<dbReference type="CDD" id="cd00317">
    <property type="entry name" value="cyclophilin"/>
    <property type="match status" value="1"/>
</dbReference>
<dbReference type="InterPro" id="IPR002130">
    <property type="entry name" value="Cyclophilin-type_PPIase_dom"/>
</dbReference>
<comment type="catalytic activity">
    <reaction evidence="1 5">
        <text>[protein]-peptidylproline (omega=180) = [protein]-peptidylproline (omega=0)</text>
        <dbReference type="Rhea" id="RHEA:16237"/>
        <dbReference type="Rhea" id="RHEA-COMP:10747"/>
        <dbReference type="Rhea" id="RHEA-COMP:10748"/>
        <dbReference type="ChEBI" id="CHEBI:83833"/>
        <dbReference type="ChEBI" id="CHEBI:83834"/>
        <dbReference type="EC" id="5.2.1.8"/>
    </reaction>
</comment>
<dbReference type="PROSITE" id="PS00170">
    <property type="entry name" value="CSA_PPIASE_1"/>
    <property type="match status" value="1"/>
</dbReference>
<evidence type="ECO:0000256" key="4">
    <source>
        <dbReference type="ARBA" id="ARBA00023235"/>
    </source>
</evidence>
<evidence type="ECO:0000259" key="7">
    <source>
        <dbReference type="PROSITE" id="PS50072"/>
    </source>
</evidence>
<evidence type="ECO:0000256" key="5">
    <source>
        <dbReference type="RuleBase" id="RU363019"/>
    </source>
</evidence>
<evidence type="ECO:0000256" key="6">
    <source>
        <dbReference type="SAM" id="MobiDB-lite"/>
    </source>
</evidence>
<evidence type="ECO:0000256" key="2">
    <source>
        <dbReference type="ARBA" id="ARBA00002388"/>
    </source>
</evidence>
<dbReference type="EC" id="5.2.1.8" evidence="5"/>
<dbReference type="InterPro" id="IPR020892">
    <property type="entry name" value="Cyclophilin-type_PPIase_CS"/>
</dbReference>
<proteinExistence type="inferred from homology"/>
<keyword evidence="9" id="KW-1185">Reference proteome</keyword>
<gene>
    <name evidence="8" type="ORF">B8V81_4239</name>
</gene>
<dbReference type="PANTHER" id="PTHR45625">
    <property type="entry name" value="PEPTIDYL-PROLYL CIS-TRANS ISOMERASE-RELATED"/>
    <property type="match status" value="1"/>
</dbReference>
<sequence>MNRMLASTSALLLAAALVLGGCGAKSDGNATGGAGGSSNTEPPATASPASSPEPSAEPAKQWDKAPAMAIDPDKTYKAVVKTTEGEFTIRLFAKDAPQTVNNFVFLAKEGFYEGVVFHRIIQEFMVQTGDPTGTGAGGPGYAIPDELNNGHSYDKYVVAMANAGPNTGGSQFFIGTGDSVRGLDAQPNYAIFGEVESGQDVVDKIAATPVEVDPNSGETSKPTTVVKMESIDIQES</sequence>
<dbReference type="GO" id="GO:0006457">
    <property type="term" value="P:protein folding"/>
    <property type="evidence" value="ECO:0007669"/>
    <property type="project" value="InterPro"/>
</dbReference>
<protein>
    <recommendedName>
        <fullName evidence="5">Peptidyl-prolyl cis-trans isomerase</fullName>
        <shortName evidence="5">PPIase</shortName>
        <ecNumber evidence="5">5.2.1.8</ecNumber>
    </recommendedName>
</protein>
<dbReference type="InterPro" id="IPR029000">
    <property type="entry name" value="Cyclophilin-like_dom_sf"/>
</dbReference>